<feature type="domain" description="Protein FecR C-terminal" evidence="3">
    <location>
        <begin position="261"/>
        <end position="329"/>
    </location>
</feature>
<dbReference type="Proteomes" id="UP000190367">
    <property type="component" value="Unassembled WGS sequence"/>
</dbReference>
<keyword evidence="1" id="KW-0812">Transmembrane</keyword>
<feature type="transmembrane region" description="Helical" evidence="1">
    <location>
        <begin position="84"/>
        <end position="102"/>
    </location>
</feature>
<name>A0A1T4RG43_9BACT</name>
<dbReference type="STRING" id="634771.SAMN04488128_1021102"/>
<evidence type="ECO:0000256" key="1">
    <source>
        <dbReference type="SAM" id="Phobius"/>
    </source>
</evidence>
<evidence type="ECO:0000259" key="3">
    <source>
        <dbReference type="Pfam" id="PF16344"/>
    </source>
</evidence>
<organism evidence="4 5">
    <name type="scientific">Chitinophaga eiseniae</name>
    <dbReference type="NCBI Taxonomy" id="634771"/>
    <lineage>
        <taxon>Bacteria</taxon>
        <taxon>Pseudomonadati</taxon>
        <taxon>Bacteroidota</taxon>
        <taxon>Chitinophagia</taxon>
        <taxon>Chitinophagales</taxon>
        <taxon>Chitinophagaceae</taxon>
        <taxon>Chitinophaga</taxon>
    </lineage>
</organism>
<dbReference type="GO" id="GO:0016989">
    <property type="term" value="F:sigma factor antagonist activity"/>
    <property type="evidence" value="ECO:0007669"/>
    <property type="project" value="TreeGrafter"/>
</dbReference>
<dbReference type="PANTHER" id="PTHR30273">
    <property type="entry name" value="PERIPLASMIC SIGNAL SENSOR AND SIGMA FACTOR ACTIVATOR FECR-RELATED"/>
    <property type="match status" value="1"/>
</dbReference>
<dbReference type="AlphaFoldDB" id="A0A1T4RG43"/>
<gene>
    <name evidence="4" type="ORF">SAMN04488128_1021102</name>
</gene>
<keyword evidence="5" id="KW-1185">Reference proteome</keyword>
<dbReference type="InterPro" id="IPR006860">
    <property type="entry name" value="FecR"/>
</dbReference>
<dbReference type="Pfam" id="PF16344">
    <property type="entry name" value="FecR_C"/>
    <property type="match status" value="1"/>
</dbReference>
<dbReference type="Gene3D" id="3.55.50.30">
    <property type="match status" value="1"/>
</dbReference>
<evidence type="ECO:0000259" key="2">
    <source>
        <dbReference type="Pfam" id="PF04773"/>
    </source>
</evidence>
<proteinExistence type="predicted"/>
<accession>A0A1T4RG43</accession>
<dbReference type="InterPro" id="IPR032508">
    <property type="entry name" value="FecR_C"/>
</dbReference>
<dbReference type="Gene3D" id="2.60.120.1440">
    <property type="match status" value="1"/>
</dbReference>
<reference evidence="5" key="1">
    <citation type="submission" date="2017-02" db="EMBL/GenBank/DDBJ databases">
        <authorList>
            <person name="Varghese N."/>
            <person name="Submissions S."/>
        </authorList>
    </citation>
    <scope>NUCLEOTIDE SEQUENCE [LARGE SCALE GENOMIC DNA]</scope>
    <source>
        <strain evidence="5">DSM 22224</strain>
    </source>
</reference>
<sequence length="331" mass="37480">MSYIGMQPDTTDRQLLELLDKYLKGDCTEQERQLLESWYEAYESRLAGDGPAEVPALYDGMVAQLQAEKTWVAPVKKMRTWWKAAAAVLVLIAGATLAWVIWPSGMQEVRTLAGHHRQVTLPDGTKVWLNVSSSLKYSNGMKNGQRDVYLEGEGYFDVATNDLHPFIIHTKDITVKVLGTRFNLKAYNGESLETALLQGKVAVSLNSLPEKSLQLAPQQKLTLTRKADAEQASGEDWGEFIAEVQPIRREGETETGWQKDKLEFHNKSFSELARIMERWYGKTILIKNASLNSNRFNGTFRREDVTRALKALQLTADFNYKIKGDTVIIYK</sequence>
<dbReference type="PANTHER" id="PTHR30273:SF2">
    <property type="entry name" value="PROTEIN FECR"/>
    <property type="match status" value="1"/>
</dbReference>
<protein>
    <submittedName>
        <fullName evidence="4">Ferric-dicitrate binding protein FerR, regulates iron transport through sigma-19</fullName>
    </submittedName>
</protein>
<keyword evidence="1" id="KW-1133">Transmembrane helix</keyword>
<feature type="domain" description="FecR protein" evidence="2">
    <location>
        <begin position="108"/>
        <end position="201"/>
    </location>
</feature>
<keyword evidence="1" id="KW-0472">Membrane</keyword>
<evidence type="ECO:0000313" key="4">
    <source>
        <dbReference type="EMBL" id="SKA14869.1"/>
    </source>
</evidence>
<dbReference type="Pfam" id="PF04773">
    <property type="entry name" value="FecR"/>
    <property type="match status" value="1"/>
</dbReference>
<dbReference type="PIRSF" id="PIRSF018266">
    <property type="entry name" value="FecR"/>
    <property type="match status" value="1"/>
</dbReference>
<evidence type="ECO:0000313" key="5">
    <source>
        <dbReference type="Proteomes" id="UP000190367"/>
    </source>
</evidence>
<dbReference type="EMBL" id="FUWZ01000002">
    <property type="protein sequence ID" value="SKA14869.1"/>
    <property type="molecule type" value="Genomic_DNA"/>
</dbReference>
<dbReference type="InterPro" id="IPR012373">
    <property type="entry name" value="Ferrdict_sens_TM"/>
</dbReference>